<dbReference type="Gene3D" id="2.130.10.10">
    <property type="entry name" value="YVTN repeat-like/Quinoprotein amine dehydrogenase"/>
    <property type="match status" value="1"/>
</dbReference>
<dbReference type="EMBL" id="QEAQ01000071">
    <property type="protein sequence ID" value="TPX56557.1"/>
    <property type="molecule type" value="Genomic_DNA"/>
</dbReference>
<comment type="function">
    <text evidence="15">Ubiquitin-protein ligase which is mainly involved pre-mRNA splicing and DNA repair. Required for pre-mRNA splicing as component of the spliceosome.</text>
</comment>
<evidence type="ECO:0000256" key="3">
    <source>
        <dbReference type="ARBA" id="ARBA00006388"/>
    </source>
</evidence>
<keyword evidence="6 15" id="KW-0808">Transferase</keyword>
<dbReference type="PROSITE" id="PS51698">
    <property type="entry name" value="U_BOX"/>
    <property type="match status" value="1"/>
</dbReference>
<dbReference type="GO" id="GO:0000974">
    <property type="term" value="C:Prp19 complex"/>
    <property type="evidence" value="ECO:0007669"/>
    <property type="project" value="UniProtKB-UniRule"/>
</dbReference>
<evidence type="ECO:0000256" key="1">
    <source>
        <dbReference type="ARBA" id="ARBA00004123"/>
    </source>
</evidence>
<evidence type="ECO:0000256" key="17">
    <source>
        <dbReference type="SAM" id="MobiDB-lite"/>
    </source>
</evidence>
<comment type="catalytic activity">
    <reaction evidence="15">
        <text>S-ubiquitinyl-[E2 ubiquitin-conjugating enzyme]-L-cysteine + [acceptor protein]-L-lysine = [E2 ubiquitin-conjugating enzyme]-L-cysteine + N(6)-ubiquitinyl-[acceptor protein]-L-lysine.</text>
        <dbReference type="EC" id="2.3.2.27"/>
    </reaction>
</comment>
<dbReference type="Pfam" id="PF08606">
    <property type="entry name" value="Prp19"/>
    <property type="match status" value="1"/>
</dbReference>
<dbReference type="InterPro" id="IPR003613">
    <property type="entry name" value="Ubox_domain"/>
</dbReference>
<organism evidence="19 20">
    <name type="scientific">Powellomyces hirtus</name>
    <dbReference type="NCBI Taxonomy" id="109895"/>
    <lineage>
        <taxon>Eukaryota</taxon>
        <taxon>Fungi</taxon>
        <taxon>Fungi incertae sedis</taxon>
        <taxon>Chytridiomycota</taxon>
        <taxon>Chytridiomycota incertae sedis</taxon>
        <taxon>Chytridiomycetes</taxon>
        <taxon>Spizellomycetales</taxon>
        <taxon>Powellomycetaceae</taxon>
        <taxon>Powellomyces</taxon>
    </lineage>
</organism>
<evidence type="ECO:0000256" key="9">
    <source>
        <dbReference type="ARBA" id="ARBA00022763"/>
    </source>
</evidence>
<evidence type="ECO:0000256" key="4">
    <source>
        <dbReference type="ARBA" id="ARBA00022574"/>
    </source>
</evidence>
<dbReference type="InterPro" id="IPR015943">
    <property type="entry name" value="WD40/YVTN_repeat-like_dom_sf"/>
</dbReference>
<feature type="compositionally biased region" description="Basic and acidic residues" evidence="17">
    <location>
        <begin position="149"/>
        <end position="160"/>
    </location>
</feature>
<dbReference type="InterPro" id="IPR055340">
    <property type="entry name" value="RING-Ubox_PRP19"/>
</dbReference>
<dbReference type="FunFam" id="3.30.40.10:FF:000027">
    <property type="entry name" value="Pre-mRNA-processing factor 19, putative"/>
    <property type="match status" value="1"/>
</dbReference>
<dbReference type="Proteomes" id="UP000318582">
    <property type="component" value="Unassembled WGS sequence"/>
</dbReference>
<dbReference type="InterPro" id="IPR036322">
    <property type="entry name" value="WD40_repeat_dom_sf"/>
</dbReference>
<keyword evidence="20" id="KW-1185">Reference proteome</keyword>
<dbReference type="InterPro" id="IPR013915">
    <property type="entry name" value="Prp19_cc"/>
</dbReference>
<keyword evidence="4 14" id="KW-0853">WD repeat</keyword>
<keyword evidence="5 15" id="KW-0507">mRNA processing</keyword>
<dbReference type="GO" id="GO:0071006">
    <property type="term" value="C:U2-type catalytic step 1 spliceosome"/>
    <property type="evidence" value="ECO:0007669"/>
    <property type="project" value="TreeGrafter"/>
</dbReference>
<feature type="coiled-coil region" evidence="16">
    <location>
        <begin position="109"/>
        <end position="136"/>
    </location>
</feature>
<reference evidence="19 20" key="1">
    <citation type="journal article" date="2019" name="Sci. Rep.">
        <title>Comparative genomics of chytrid fungi reveal insights into the obligate biotrophic and pathogenic lifestyle of Synchytrium endobioticum.</title>
        <authorList>
            <person name="van de Vossenberg B.T.L.H."/>
            <person name="Warris S."/>
            <person name="Nguyen H.D.T."/>
            <person name="van Gent-Pelzer M.P.E."/>
            <person name="Joly D.L."/>
            <person name="van de Geest H.C."/>
            <person name="Bonants P.J.M."/>
            <person name="Smith D.S."/>
            <person name="Levesque C.A."/>
            <person name="van der Lee T.A.J."/>
        </authorList>
    </citation>
    <scope>NUCLEOTIDE SEQUENCE [LARGE SCALE GENOMIC DNA]</scope>
    <source>
        <strain evidence="19 20">CBS 809.83</strain>
    </source>
</reference>
<dbReference type="SUPFAM" id="SSF50978">
    <property type="entry name" value="WD40 repeat-like"/>
    <property type="match status" value="1"/>
</dbReference>
<dbReference type="InterPro" id="IPR001680">
    <property type="entry name" value="WD40_rpt"/>
</dbReference>
<name>A0A507DZE6_9FUNG</name>
<evidence type="ECO:0000256" key="7">
    <source>
        <dbReference type="ARBA" id="ARBA00022728"/>
    </source>
</evidence>
<dbReference type="AlphaFoldDB" id="A0A507DZE6"/>
<dbReference type="PANTHER" id="PTHR43995">
    <property type="entry name" value="PRE-MRNA-PROCESSING FACTOR 19"/>
    <property type="match status" value="1"/>
</dbReference>
<sequence length="520" mass="56258">MFCALSGESPEDPVVSKVSGSVFEKRLILKYITDNGRDPVNGEDLSVDDLLPLKLTNKFIKPRPPAASSIPNLLISLQNEWDSVMLETYQLKQQYHTARQELSNALYENDAAKRVIARLMLERDEARAALASVQATYTAPAPSGTGVSKGDDQMDVDQERPAPVSEELARAHEKMQATSAALSKIRRKRKPAATCATADQVRAYSQLLDIPGNKTSSISSLDIVQQTFAGEKRDWIITGSAKGKITILDRDDGGKAVASVAAHKTPVRDVLWKGTEAGSLSFLTASTDKTIKMYDVEHSEDADFRISKVKHTWKSHTAAVASLSMHPTGDYFISAGDDATWALNDINTGETVSRVELPGGAGYTAGHIHPDGLIYGAGGADSVVRLWDVRSQSNVQNFEGHKGKITGISFSENGYYLATSADGEAVVKFWDLRKLTDFKTIEIEDAKDTGVSKVHFDYSGQFVGAACGSELRVYVIKQWTQLCNVAGHSATIADFKFGTDAQYVVTGGSKGEVIVDGVAA</sequence>
<evidence type="ECO:0000256" key="2">
    <source>
        <dbReference type="ARBA" id="ARBA00004906"/>
    </source>
</evidence>
<comment type="caution">
    <text evidence="19">The sequence shown here is derived from an EMBL/GenBank/DDBJ whole genome shotgun (WGS) entry which is preliminary data.</text>
</comment>
<dbReference type="GO" id="GO:0005737">
    <property type="term" value="C:cytoplasm"/>
    <property type="evidence" value="ECO:0007669"/>
    <property type="project" value="TreeGrafter"/>
</dbReference>
<feature type="repeat" description="WD" evidence="14">
    <location>
        <begin position="369"/>
        <end position="397"/>
    </location>
</feature>
<gene>
    <name evidence="19" type="ORF">PhCBS80983_g04467</name>
</gene>
<feature type="domain" description="U-box" evidence="18">
    <location>
        <begin position="1"/>
        <end position="71"/>
    </location>
</feature>
<dbReference type="SMART" id="SM00504">
    <property type="entry name" value="Ubox"/>
    <property type="match status" value="1"/>
</dbReference>
<proteinExistence type="inferred from homology"/>
<evidence type="ECO:0000256" key="11">
    <source>
        <dbReference type="ARBA" id="ARBA00023187"/>
    </source>
</evidence>
<keyword evidence="9 15" id="KW-0227">DNA damage</keyword>
<keyword evidence="12 15" id="KW-0234">DNA repair</keyword>
<dbReference type="Gene3D" id="3.30.40.10">
    <property type="entry name" value="Zinc/RING finger domain, C3HC4 (zinc finger)"/>
    <property type="match status" value="1"/>
</dbReference>
<dbReference type="InterPro" id="IPR038959">
    <property type="entry name" value="Prp19"/>
</dbReference>
<dbReference type="GO" id="GO:0006281">
    <property type="term" value="P:DNA repair"/>
    <property type="evidence" value="ECO:0007669"/>
    <property type="project" value="UniProtKB-KW"/>
</dbReference>
<keyword evidence="16" id="KW-0175">Coiled coil</keyword>
<dbReference type="SUPFAM" id="SSF57850">
    <property type="entry name" value="RING/U-box"/>
    <property type="match status" value="1"/>
</dbReference>
<feature type="region of interest" description="Disordered" evidence="17">
    <location>
        <begin position="139"/>
        <end position="165"/>
    </location>
</feature>
<dbReference type="PROSITE" id="PS50082">
    <property type="entry name" value="WD_REPEATS_2"/>
    <property type="match status" value="3"/>
</dbReference>
<dbReference type="PANTHER" id="PTHR43995:SF1">
    <property type="entry name" value="PRE-MRNA-PROCESSING FACTOR 19"/>
    <property type="match status" value="1"/>
</dbReference>
<evidence type="ECO:0000256" key="8">
    <source>
        <dbReference type="ARBA" id="ARBA00022737"/>
    </source>
</evidence>
<evidence type="ECO:0000256" key="16">
    <source>
        <dbReference type="SAM" id="Coils"/>
    </source>
</evidence>
<comment type="pathway">
    <text evidence="2 15">Protein modification; protein ubiquitination.</text>
</comment>
<dbReference type="UniPathway" id="UPA00143"/>
<keyword evidence="8" id="KW-0677">Repeat</keyword>
<evidence type="ECO:0000313" key="19">
    <source>
        <dbReference type="EMBL" id="TPX56557.1"/>
    </source>
</evidence>
<dbReference type="InterPro" id="IPR013083">
    <property type="entry name" value="Znf_RING/FYVE/PHD"/>
</dbReference>
<dbReference type="GO" id="GO:0000398">
    <property type="term" value="P:mRNA splicing, via spliceosome"/>
    <property type="evidence" value="ECO:0007669"/>
    <property type="project" value="InterPro"/>
</dbReference>
<dbReference type="SMART" id="SM00320">
    <property type="entry name" value="WD40"/>
    <property type="match status" value="6"/>
</dbReference>
<evidence type="ECO:0000313" key="20">
    <source>
        <dbReference type="Proteomes" id="UP000318582"/>
    </source>
</evidence>
<evidence type="ECO:0000256" key="5">
    <source>
        <dbReference type="ARBA" id="ARBA00022664"/>
    </source>
</evidence>
<keyword evidence="13 15" id="KW-0539">Nucleus</keyword>
<evidence type="ECO:0000256" key="12">
    <source>
        <dbReference type="ARBA" id="ARBA00023204"/>
    </source>
</evidence>
<keyword evidence="10 15" id="KW-0833">Ubl conjugation pathway</keyword>
<dbReference type="CDD" id="cd16656">
    <property type="entry name" value="RING-Ubox_PRP19"/>
    <property type="match status" value="1"/>
</dbReference>
<keyword evidence="11 15" id="KW-0508">mRNA splicing</keyword>
<feature type="repeat" description="WD" evidence="14">
    <location>
        <begin position="313"/>
        <end position="354"/>
    </location>
</feature>
<dbReference type="GO" id="GO:0070534">
    <property type="term" value="P:protein K63-linked ubiquitination"/>
    <property type="evidence" value="ECO:0007669"/>
    <property type="project" value="UniProtKB-UniRule"/>
</dbReference>
<accession>A0A507DZE6</accession>
<evidence type="ECO:0000259" key="18">
    <source>
        <dbReference type="PROSITE" id="PS51698"/>
    </source>
</evidence>
<dbReference type="STRING" id="109895.A0A507DZE6"/>
<comment type="subcellular location">
    <subcellularLocation>
        <location evidence="1 15">Nucleus</location>
    </subcellularLocation>
</comment>
<evidence type="ECO:0000256" key="14">
    <source>
        <dbReference type="PROSITE-ProRule" id="PRU00221"/>
    </source>
</evidence>
<evidence type="ECO:0000256" key="10">
    <source>
        <dbReference type="ARBA" id="ARBA00022786"/>
    </source>
</evidence>
<comment type="subunit">
    <text evidence="15">Homotetramer.</text>
</comment>
<feature type="repeat" description="WD" evidence="14">
    <location>
        <begin position="398"/>
        <end position="440"/>
    </location>
</feature>
<evidence type="ECO:0000256" key="15">
    <source>
        <dbReference type="RuleBase" id="RU367101"/>
    </source>
</evidence>
<dbReference type="Pfam" id="PF00400">
    <property type="entry name" value="WD40"/>
    <property type="match status" value="3"/>
</dbReference>
<keyword evidence="7 15" id="KW-0747">Spliceosome</keyword>
<dbReference type="EC" id="2.3.2.27" evidence="15"/>
<comment type="similarity">
    <text evidence="3 15">Belongs to the WD repeat PRP19 family.</text>
</comment>
<evidence type="ECO:0000256" key="13">
    <source>
        <dbReference type="ARBA" id="ARBA00023242"/>
    </source>
</evidence>
<dbReference type="GO" id="GO:0061630">
    <property type="term" value="F:ubiquitin protein ligase activity"/>
    <property type="evidence" value="ECO:0007669"/>
    <property type="project" value="UniProtKB-UniRule"/>
</dbReference>
<protein>
    <recommendedName>
        <fullName evidence="15">Pre-mRNA-processing factor 19</fullName>
        <ecNumber evidence="15">2.3.2.27</ecNumber>
    </recommendedName>
</protein>
<evidence type="ECO:0000256" key="6">
    <source>
        <dbReference type="ARBA" id="ARBA00022679"/>
    </source>
</evidence>